<keyword evidence="2" id="KW-1185">Reference proteome</keyword>
<sequence>MISKTKASQVLSYADDIEVIGRIRKISTGCREHPSVSALIESMVNGTTFDSVKKIWSGPVVHPTFHPDASVGKVLEFVMPHQYHNVCQVFESTGESWN</sequence>
<dbReference type="EMBL" id="CAQQ02007928">
    <property type="status" value="NOT_ANNOTATED_CDS"/>
    <property type="molecule type" value="Genomic_DNA"/>
</dbReference>
<evidence type="ECO:0000313" key="1">
    <source>
        <dbReference type="EnsemblMetazoa" id="MESCA009431-PA"/>
    </source>
</evidence>
<dbReference type="HOGENOM" id="CLU_2335999_0_0_1"/>
<name>T1GZX2_MEGSC</name>
<dbReference type="Proteomes" id="UP000015102">
    <property type="component" value="Unassembled WGS sequence"/>
</dbReference>
<proteinExistence type="predicted"/>
<dbReference type="EMBL" id="CAQQ02007929">
    <property type="status" value="NOT_ANNOTATED_CDS"/>
    <property type="molecule type" value="Genomic_DNA"/>
</dbReference>
<reference evidence="2" key="1">
    <citation type="submission" date="2013-02" db="EMBL/GenBank/DDBJ databases">
        <authorList>
            <person name="Hughes D."/>
        </authorList>
    </citation>
    <scope>NUCLEOTIDE SEQUENCE</scope>
    <source>
        <strain>Durham</strain>
        <strain evidence="2">NC isolate 2 -- Noor lab</strain>
    </source>
</reference>
<accession>T1GZX2</accession>
<reference evidence="1" key="2">
    <citation type="submission" date="2015-06" db="UniProtKB">
        <authorList>
            <consortium name="EnsemblMetazoa"/>
        </authorList>
    </citation>
    <scope>IDENTIFICATION</scope>
</reference>
<dbReference type="EnsemblMetazoa" id="MESCA009431-RA">
    <property type="protein sequence ID" value="MESCA009431-PA"/>
    <property type="gene ID" value="MESCA009431"/>
</dbReference>
<dbReference type="AlphaFoldDB" id="T1GZX2"/>
<protein>
    <submittedName>
        <fullName evidence="1">Uncharacterized protein</fullName>
    </submittedName>
</protein>
<evidence type="ECO:0000313" key="2">
    <source>
        <dbReference type="Proteomes" id="UP000015102"/>
    </source>
</evidence>
<organism evidence="1 2">
    <name type="scientific">Megaselia scalaris</name>
    <name type="common">Humpbacked fly</name>
    <name type="synonym">Phora scalaris</name>
    <dbReference type="NCBI Taxonomy" id="36166"/>
    <lineage>
        <taxon>Eukaryota</taxon>
        <taxon>Metazoa</taxon>
        <taxon>Ecdysozoa</taxon>
        <taxon>Arthropoda</taxon>
        <taxon>Hexapoda</taxon>
        <taxon>Insecta</taxon>
        <taxon>Pterygota</taxon>
        <taxon>Neoptera</taxon>
        <taxon>Endopterygota</taxon>
        <taxon>Diptera</taxon>
        <taxon>Brachycera</taxon>
        <taxon>Muscomorpha</taxon>
        <taxon>Platypezoidea</taxon>
        <taxon>Phoridae</taxon>
        <taxon>Megaseliini</taxon>
        <taxon>Megaselia</taxon>
    </lineage>
</organism>
<dbReference type="EMBL" id="CAQQ02007927">
    <property type="status" value="NOT_ANNOTATED_CDS"/>
    <property type="molecule type" value="Genomic_DNA"/>
</dbReference>